<dbReference type="GO" id="GO:0009166">
    <property type="term" value="P:nucleotide catabolic process"/>
    <property type="evidence" value="ECO:0007669"/>
    <property type="project" value="InterPro"/>
</dbReference>
<dbReference type="Gene3D" id="3.40.50.1580">
    <property type="entry name" value="Nucleoside phosphorylase domain"/>
    <property type="match status" value="1"/>
</dbReference>
<dbReference type="PANTHER" id="PTHR43691">
    <property type="entry name" value="URIDINE PHOSPHORYLASE"/>
    <property type="match status" value="1"/>
</dbReference>
<name>A0A443SUR3_9ACAR</name>
<accession>A0A443SUR3</accession>
<dbReference type="Pfam" id="PF01048">
    <property type="entry name" value="PNP_UDP_1"/>
    <property type="match status" value="1"/>
</dbReference>
<sequence>MEQNGKIQNSEVCQLKNEHLKSMTSDYLYHFGLNTDNLQERFGDVKFVCVGGSAHRMKMFAEYLREQLAGYVSVGDDLNDITGAAHRYSMYKVGPVLSVSHGIGAPSLAVMLDELFKLLYYAKCTSVTIFRIGTSGGIGVQPGTVVITDQALNGFLQPHYEQIILGKVITREAVLDKTLVSEIKAVAEKMDDIEVVTGGTMCAADFYEAQGRLDGSVCNYTADDKKQFLQKLFNAGVRNIEMESVCIAAKCHLVNIKCAIVCVALLNRLHGDQITTPPELYKKYELRPQRLVTQFIKTKLGFK</sequence>
<dbReference type="NCBIfam" id="TIGR01719">
    <property type="entry name" value="euk_UDPppase"/>
    <property type="match status" value="1"/>
</dbReference>
<dbReference type="SUPFAM" id="SSF53167">
    <property type="entry name" value="Purine and uridine phosphorylases"/>
    <property type="match status" value="1"/>
</dbReference>
<dbReference type="AlphaFoldDB" id="A0A443SUR3"/>
<reference evidence="4 5" key="1">
    <citation type="journal article" date="2018" name="Gigascience">
        <title>Genomes of trombidid mites reveal novel predicted allergens and laterally-transferred genes associated with secondary metabolism.</title>
        <authorList>
            <person name="Dong X."/>
            <person name="Chaisiri K."/>
            <person name="Xia D."/>
            <person name="Armstrong S.D."/>
            <person name="Fang Y."/>
            <person name="Donnelly M.J."/>
            <person name="Kadowaki T."/>
            <person name="McGarry J.W."/>
            <person name="Darby A.C."/>
            <person name="Makepeace B.L."/>
        </authorList>
    </citation>
    <scope>NUCLEOTIDE SEQUENCE [LARGE SCALE GENOMIC DNA]</scope>
    <source>
        <strain evidence="4">UoL-UT</strain>
    </source>
</reference>
<protein>
    <submittedName>
        <fullName evidence="4">Uridine phosphorylase 2-like protein</fullName>
    </submittedName>
</protein>
<evidence type="ECO:0000313" key="5">
    <source>
        <dbReference type="Proteomes" id="UP000288716"/>
    </source>
</evidence>
<dbReference type="InterPro" id="IPR000845">
    <property type="entry name" value="Nucleoside_phosphorylase_d"/>
</dbReference>
<evidence type="ECO:0000259" key="3">
    <source>
        <dbReference type="Pfam" id="PF01048"/>
    </source>
</evidence>
<dbReference type="CDD" id="cd17763">
    <property type="entry name" value="UP_hUPP-like"/>
    <property type="match status" value="1"/>
</dbReference>
<dbReference type="OrthoDB" id="204058at2759"/>
<evidence type="ECO:0000313" key="4">
    <source>
        <dbReference type="EMBL" id="RWS31249.1"/>
    </source>
</evidence>
<proteinExistence type="inferred from homology"/>
<comment type="caution">
    <text evidence="4">The sequence shown here is derived from an EMBL/GenBank/DDBJ whole genome shotgun (WGS) entry which is preliminary data.</text>
</comment>
<dbReference type="GO" id="GO:0006218">
    <property type="term" value="P:uridine catabolic process"/>
    <property type="evidence" value="ECO:0007669"/>
    <property type="project" value="TreeGrafter"/>
</dbReference>
<dbReference type="Proteomes" id="UP000288716">
    <property type="component" value="Unassembled WGS sequence"/>
</dbReference>
<dbReference type="EMBL" id="NCKV01000224">
    <property type="protein sequence ID" value="RWS31249.1"/>
    <property type="molecule type" value="Genomic_DNA"/>
</dbReference>
<evidence type="ECO:0000256" key="1">
    <source>
        <dbReference type="ARBA" id="ARBA00010456"/>
    </source>
</evidence>
<comment type="similarity">
    <text evidence="1">Belongs to the PNP/UDP phosphorylase family.</text>
</comment>
<organism evidence="4 5">
    <name type="scientific">Leptotrombidium deliense</name>
    <dbReference type="NCBI Taxonomy" id="299467"/>
    <lineage>
        <taxon>Eukaryota</taxon>
        <taxon>Metazoa</taxon>
        <taxon>Ecdysozoa</taxon>
        <taxon>Arthropoda</taxon>
        <taxon>Chelicerata</taxon>
        <taxon>Arachnida</taxon>
        <taxon>Acari</taxon>
        <taxon>Acariformes</taxon>
        <taxon>Trombidiformes</taxon>
        <taxon>Prostigmata</taxon>
        <taxon>Anystina</taxon>
        <taxon>Parasitengona</taxon>
        <taxon>Trombiculoidea</taxon>
        <taxon>Trombiculidae</taxon>
        <taxon>Leptotrombidium</taxon>
    </lineage>
</organism>
<dbReference type="VEuPathDB" id="VectorBase:LDEU000791"/>
<keyword evidence="5" id="KW-1185">Reference proteome</keyword>
<dbReference type="InterPro" id="IPR035994">
    <property type="entry name" value="Nucleoside_phosphorylase_sf"/>
</dbReference>
<gene>
    <name evidence="4" type="ORF">B4U80_00609</name>
</gene>
<feature type="binding site" evidence="2">
    <location>
        <position position="210"/>
    </location>
    <ligand>
        <name>substrate</name>
    </ligand>
</feature>
<evidence type="ECO:0000256" key="2">
    <source>
        <dbReference type="PIRSR" id="PIRSR610059-50"/>
    </source>
</evidence>
<feature type="binding site" evidence="2">
    <location>
        <position position="212"/>
    </location>
    <ligand>
        <name>substrate</name>
    </ligand>
</feature>
<dbReference type="STRING" id="299467.A0A443SUR3"/>
<dbReference type="GO" id="GO:0004850">
    <property type="term" value="F:uridine phosphorylase activity"/>
    <property type="evidence" value="ECO:0007669"/>
    <property type="project" value="InterPro"/>
</dbReference>
<feature type="binding site" evidence="2">
    <location>
        <position position="87"/>
    </location>
    <ligand>
        <name>phosphate</name>
        <dbReference type="ChEBI" id="CHEBI:43474"/>
    </ligand>
</feature>
<feature type="domain" description="Nucleoside phosphorylase" evidence="3">
    <location>
        <begin position="46"/>
        <end position="297"/>
    </location>
</feature>
<dbReference type="PANTHER" id="PTHR43691:SF11">
    <property type="entry name" value="FI09636P-RELATED"/>
    <property type="match status" value="1"/>
</dbReference>
<feature type="binding site" evidence="2">
    <location>
        <begin position="131"/>
        <end position="134"/>
    </location>
    <ligand>
        <name>phosphate</name>
        <dbReference type="ChEBI" id="CHEBI:43474"/>
    </ligand>
</feature>
<dbReference type="InterPro" id="IPR010059">
    <property type="entry name" value="Uridine_phosphorylase_euk"/>
</dbReference>
<dbReference type="GO" id="GO:0005829">
    <property type="term" value="C:cytosol"/>
    <property type="evidence" value="ECO:0007669"/>
    <property type="project" value="TreeGrafter"/>
</dbReference>